<dbReference type="InterPro" id="IPR013478">
    <property type="entry name" value="MeN_DH_accessory"/>
</dbReference>
<dbReference type="EMBL" id="JABXXP010000088">
    <property type="protein sequence ID" value="NVN10896.1"/>
    <property type="molecule type" value="Genomic_DNA"/>
</dbReference>
<evidence type="ECO:0000256" key="1">
    <source>
        <dbReference type="ARBA" id="ARBA00003475"/>
    </source>
</evidence>
<feature type="domain" description="Thioredoxin" evidence="9">
    <location>
        <begin position="48"/>
        <end position="185"/>
    </location>
</feature>
<comment type="caution">
    <text evidence="10">The sequence shown here is derived from an EMBL/GenBank/DDBJ whole genome shotgun (WGS) entry which is preliminary data.</text>
</comment>
<evidence type="ECO:0000256" key="6">
    <source>
        <dbReference type="ARBA" id="ARBA00022692"/>
    </source>
</evidence>
<evidence type="ECO:0000256" key="5">
    <source>
        <dbReference type="ARBA" id="ARBA00019076"/>
    </source>
</evidence>
<dbReference type="GO" id="GO:0030416">
    <property type="term" value="P:methylamine metabolic process"/>
    <property type="evidence" value="ECO:0007669"/>
    <property type="project" value="InterPro"/>
</dbReference>
<dbReference type="InterPro" id="IPR012336">
    <property type="entry name" value="Thioredoxin-like_fold"/>
</dbReference>
<dbReference type="Gene3D" id="3.40.30.10">
    <property type="entry name" value="Glutaredoxin"/>
    <property type="match status" value="1"/>
</dbReference>
<sequence length="197" mass="21042">MTLIIFILAVIVLLLVALALCLLALGRQVGILFERIAPMGALVNDSGPAVGQQSPPFTLASLTGGTAVIGRGATRATLVFFLSPTCPVCKKLLPIIQSIRKAEGSWLDVVLASDGERAQHARFIEKAGLGSYPYVVSAELGIAYRVARLPYAVLLDRDGIIRAKGLINSREQFDSLLNAFEMKFGSIQSYLDAQPAA</sequence>
<dbReference type="NCBIfam" id="TIGR02661">
    <property type="entry name" value="MauD"/>
    <property type="match status" value="1"/>
</dbReference>
<evidence type="ECO:0000313" key="10">
    <source>
        <dbReference type="EMBL" id="NVN10896.1"/>
    </source>
</evidence>
<dbReference type="PROSITE" id="PS51352">
    <property type="entry name" value="THIOREDOXIN_2"/>
    <property type="match status" value="1"/>
</dbReference>
<organism evidence="10 11">
    <name type="scientific">Nguyenibacter vanlangensis</name>
    <dbReference type="NCBI Taxonomy" id="1216886"/>
    <lineage>
        <taxon>Bacteria</taxon>
        <taxon>Pseudomonadati</taxon>
        <taxon>Pseudomonadota</taxon>
        <taxon>Alphaproteobacteria</taxon>
        <taxon>Acetobacterales</taxon>
        <taxon>Acetobacteraceae</taxon>
        <taxon>Nguyenibacter</taxon>
    </lineage>
</organism>
<reference evidence="10 11" key="1">
    <citation type="submission" date="2020-06" db="EMBL/GenBank/DDBJ databases">
        <title>Description of novel acetic acid bacteria.</title>
        <authorList>
            <person name="Sombolestani A."/>
        </authorList>
    </citation>
    <scope>NUCLEOTIDE SEQUENCE [LARGE SCALE GENOMIC DNA]</scope>
    <source>
        <strain evidence="10 11">LMG 31431</strain>
    </source>
</reference>
<dbReference type="InterPro" id="IPR036249">
    <property type="entry name" value="Thioredoxin-like_sf"/>
</dbReference>
<gene>
    <name evidence="10" type="primary">mauD</name>
    <name evidence="10" type="ORF">HUK84_07005</name>
</gene>
<keyword evidence="6" id="KW-0812">Transmembrane</keyword>
<protein>
    <recommendedName>
        <fullName evidence="5">Methylamine utilization protein MauD</fullName>
    </recommendedName>
</protein>
<dbReference type="SUPFAM" id="SSF52833">
    <property type="entry name" value="Thioredoxin-like"/>
    <property type="match status" value="1"/>
</dbReference>
<dbReference type="Pfam" id="PF13098">
    <property type="entry name" value="Thioredoxin_2"/>
    <property type="match status" value="1"/>
</dbReference>
<evidence type="ECO:0000256" key="3">
    <source>
        <dbReference type="ARBA" id="ARBA00004167"/>
    </source>
</evidence>
<evidence type="ECO:0000256" key="2">
    <source>
        <dbReference type="ARBA" id="ARBA00003565"/>
    </source>
</evidence>
<comment type="subcellular location">
    <subcellularLocation>
        <location evidence="3">Membrane</location>
        <topology evidence="3">Single-pass membrane protein</topology>
    </subcellularLocation>
</comment>
<comment type="function">
    <text evidence="2">May be required for disulfide bond formation in some proteins.</text>
</comment>
<proteinExistence type="predicted"/>
<keyword evidence="8" id="KW-0472">Membrane</keyword>
<evidence type="ECO:0000313" key="11">
    <source>
        <dbReference type="Proteomes" id="UP000534870"/>
    </source>
</evidence>
<evidence type="ECO:0000256" key="7">
    <source>
        <dbReference type="ARBA" id="ARBA00022989"/>
    </source>
</evidence>
<dbReference type="Proteomes" id="UP000534870">
    <property type="component" value="Unassembled WGS sequence"/>
</dbReference>
<evidence type="ECO:0000259" key="9">
    <source>
        <dbReference type="PROSITE" id="PS51352"/>
    </source>
</evidence>
<accession>A0A7Y7IV40</accession>
<dbReference type="AlphaFoldDB" id="A0A7Y7IV40"/>
<comment type="function">
    <text evidence="1">May be specifically involved in the processing, transport, and/or maturation of the MADH beta-subunit.</text>
</comment>
<dbReference type="InterPro" id="IPR013766">
    <property type="entry name" value="Thioredoxin_domain"/>
</dbReference>
<dbReference type="GO" id="GO:0016020">
    <property type="term" value="C:membrane"/>
    <property type="evidence" value="ECO:0007669"/>
    <property type="project" value="UniProtKB-SubCell"/>
</dbReference>
<dbReference type="RefSeq" id="WP_176639646.1">
    <property type="nucleotide sequence ID" value="NZ_JABXXP010000088.1"/>
</dbReference>
<evidence type="ECO:0000256" key="4">
    <source>
        <dbReference type="ARBA" id="ARBA00004856"/>
    </source>
</evidence>
<comment type="pathway">
    <text evidence="4">One-carbon metabolism; methylamine degradation.</text>
</comment>
<dbReference type="UniPathway" id="UPA00895"/>
<evidence type="ECO:0000256" key="8">
    <source>
        <dbReference type="ARBA" id="ARBA00023136"/>
    </source>
</evidence>
<keyword evidence="7" id="KW-1133">Transmembrane helix</keyword>
<name>A0A7Y7IV40_9PROT</name>